<evidence type="ECO:0008006" key="7">
    <source>
        <dbReference type="Google" id="ProtNLM"/>
    </source>
</evidence>
<dbReference type="Pfam" id="PF04751">
    <property type="entry name" value="DarP"/>
    <property type="match status" value="1"/>
</dbReference>
<evidence type="ECO:0000256" key="2">
    <source>
        <dbReference type="ARBA" id="ARBA00022517"/>
    </source>
</evidence>
<sequence>MARFKKDFDWDQIERDNKEAEEIIYVSKSEIKRDAKDYRKITAQLVELNINKIVPLGFSQNVVDAIIKTKEMKNMEAKRRQINFVAKLLRKYDLEELHLLLKETDPTGQVAAGSDVQLDKKIRVTIERLQQPEFRERALDTLARQDAEFDRAKVVELLEQTQVDQDPLNTELWNYFYQFFRKSISK</sequence>
<dbReference type="RefSeq" id="WP_119525081.1">
    <property type="nucleotide sequence ID" value="NZ_NRHC01000045.1"/>
</dbReference>
<dbReference type="EMBL" id="NRHC01000045">
    <property type="protein sequence ID" value="RIY32811.1"/>
    <property type="molecule type" value="Genomic_DNA"/>
</dbReference>
<dbReference type="OrthoDB" id="5293604at2"/>
<dbReference type="GO" id="GO:0042254">
    <property type="term" value="P:ribosome biogenesis"/>
    <property type="evidence" value="ECO:0007669"/>
    <property type="project" value="UniProtKB-KW"/>
</dbReference>
<dbReference type="Proteomes" id="UP000265691">
    <property type="component" value="Unassembled WGS sequence"/>
</dbReference>
<keyword evidence="2" id="KW-0690">Ribosome biogenesis</keyword>
<evidence type="ECO:0000313" key="6">
    <source>
        <dbReference type="Proteomes" id="UP000265691"/>
    </source>
</evidence>
<organism evidence="5 6">
    <name type="scientific">Psittacicella hinzii</name>
    <dbReference type="NCBI Taxonomy" id="2028575"/>
    <lineage>
        <taxon>Bacteria</taxon>
        <taxon>Pseudomonadati</taxon>
        <taxon>Pseudomonadota</taxon>
        <taxon>Gammaproteobacteria</taxon>
        <taxon>Pasteurellales</taxon>
        <taxon>Psittacicellaceae</taxon>
        <taxon>Psittacicella</taxon>
    </lineage>
</organism>
<evidence type="ECO:0000256" key="3">
    <source>
        <dbReference type="ARBA" id="ARBA00022730"/>
    </source>
</evidence>
<dbReference type="GO" id="GO:0019843">
    <property type="term" value="F:rRNA binding"/>
    <property type="evidence" value="ECO:0007669"/>
    <property type="project" value="UniProtKB-KW"/>
</dbReference>
<dbReference type="AlphaFoldDB" id="A0A3A1Y5Q1"/>
<keyword evidence="6" id="KW-1185">Reference proteome</keyword>
<evidence type="ECO:0000256" key="1">
    <source>
        <dbReference type="ARBA" id="ARBA00022490"/>
    </source>
</evidence>
<accession>A0A3A1Y5Q1</accession>
<evidence type="ECO:0000313" key="5">
    <source>
        <dbReference type="EMBL" id="RIY32811.1"/>
    </source>
</evidence>
<gene>
    <name evidence="5" type="ORF">CKF54_04185</name>
</gene>
<dbReference type="PANTHER" id="PTHR38101">
    <property type="entry name" value="UPF0307 PROTEIN YJGA"/>
    <property type="match status" value="1"/>
</dbReference>
<dbReference type="SUPFAM" id="SSF158710">
    <property type="entry name" value="PSPTO4464-like"/>
    <property type="match status" value="1"/>
</dbReference>
<keyword evidence="3" id="KW-0699">rRNA-binding</keyword>
<dbReference type="Gene3D" id="1.10.60.30">
    <property type="entry name" value="PSPTO4464-like domains"/>
    <property type="match status" value="1"/>
</dbReference>
<keyword evidence="4" id="KW-0694">RNA-binding</keyword>
<comment type="caution">
    <text evidence="5">The sequence shown here is derived from an EMBL/GenBank/DDBJ whole genome shotgun (WGS) entry which is preliminary data.</text>
</comment>
<evidence type="ECO:0000256" key="4">
    <source>
        <dbReference type="ARBA" id="ARBA00022884"/>
    </source>
</evidence>
<dbReference type="InterPro" id="IPR006839">
    <property type="entry name" value="DarP"/>
</dbReference>
<dbReference type="InterPro" id="IPR023153">
    <property type="entry name" value="DarP_sf"/>
</dbReference>
<proteinExistence type="predicted"/>
<name>A0A3A1Y5Q1_9GAMM</name>
<reference evidence="5 6" key="1">
    <citation type="submission" date="2017-08" db="EMBL/GenBank/DDBJ databases">
        <title>Reclassification of Bisgaard taxon 37 and 44.</title>
        <authorList>
            <person name="Christensen H."/>
        </authorList>
    </citation>
    <scope>NUCLEOTIDE SEQUENCE [LARGE SCALE GENOMIC DNA]</scope>
    <source>
        <strain evidence="5 6">B96_3</strain>
    </source>
</reference>
<dbReference type="GO" id="GO:0005829">
    <property type="term" value="C:cytosol"/>
    <property type="evidence" value="ECO:0007669"/>
    <property type="project" value="TreeGrafter"/>
</dbReference>
<keyword evidence="1" id="KW-0963">Cytoplasm</keyword>
<protein>
    <recommendedName>
        <fullName evidence="7">Ribosome-associated protein</fullName>
    </recommendedName>
</protein>
<dbReference type="PANTHER" id="PTHR38101:SF1">
    <property type="entry name" value="UPF0307 PROTEIN YJGA"/>
    <property type="match status" value="1"/>
</dbReference>